<feature type="compositionally biased region" description="Polar residues" evidence="2">
    <location>
        <begin position="177"/>
        <end position="192"/>
    </location>
</feature>
<keyword evidence="4" id="KW-1185">Reference proteome</keyword>
<dbReference type="PANTHER" id="PTHR33155">
    <property type="entry name" value="FANTASTIC FOUR-LIKE PROTEIN (DUF3049)"/>
    <property type="match status" value="1"/>
</dbReference>
<evidence type="ECO:0000313" key="4">
    <source>
        <dbReference type="Proteomes" id="UP000189703"/>
    </source>
</evidence>
<feature type="compositionally biased region" description="Basic and acidic residues" evidence="2">
    <location>
        <begin position="209"/>
        <end position="225"/>
    </location>
</feature>
<dbReference type="RefSeq" id="XP_010247410.1">
    <property type="nucleotide sequence ID" value="XM_010249108.2"/>
</dbReference>
<evidence type="ECO:0000256" key="2">
    <source>
        <dbReference type="SAM" id="MobiDB-lite"/>
    </source>
</evidence>
<gene>
    <name evidence="5" type="primary">LOC104590437</name>
</gene>
<dbReference type="FunCoup" id="A0A1U7Z8Q9">
    <property type="interactions" value="119"/>
</dbReference>
<feature type="compositionally biased region" description="Basic and acidic residues" evidence="2">
    <location>
        <begin position="121"/>
        <end position="131"/>
    </location>
</feature>
<feature type="domain" description="FAF" evidence="3">
    <location>
        <begin position="241"/>
        <end position="294"/>
    </location>
</feature>
<dbReference type="OrthoDB" id="1303570at2759"/>
<dbReference type="OMA" id="CEGFASY"/>
<dbReference type="PANTHER" id="PTHR33155:SF3">
    <property type="entry name" value="PROTEIN FAF-LIKE, CHLOROPLASTIC"/>
    <property type="match status" value="1"/>
</dbReference>
<dbReference type="Pfam" id="PF11250">
    <property type="entry name" value="FAF"/>
    <property type="match status" value="1"/>
</dbReference>
<name>A0A1U7Z8Q9_NELNU</name>
<dbReference type="GeneID" id="104590437"/>
<evidence type="ECO:0000256" key="1">
    <source>
        <dbReference type="ARBA" id="ARBA00008690"/>
    </source>
</evidence>
<dbReference type="InParanoid" id="A0A1U7Z8Q9"/>
<proteinExistence type="inferred from homology"/>
<feature type="compositionally biased region" description="Acidic residues" evidence="2">
    <location>
        <begin position="196"/>
        <end position="208"/>
    </location>
</feature>
<dbReference type="Proteomes" id="UP000189703">
    <property type="component" value="Unplaced"/>
</dbReference>
<feature type="region of interest" description="Disordered" evidence="2">
    <location>
        <begin position="78"/>
        <end position="131"/>
    </location>
</feature>
<feature type="region of interest" description="Disordered" evidence="2">
    <location>
        <begin position="319"/>
        <end position="357"/>
    </location>
</feature>
<feature type="compositionally biased region" description="Acidic residues" evidence="2">
    <location>
        <begin position="89"/>
        <end position="99"/>
    </location>
</feature>
<accession>A0A1U7Z8Q9</accession>
<protein>
    <submittedName>
        <fullName evidence="5">Protein FAF-like, chloroplastic</fullName>
    </submittedName>
</protein>
<dbReference type="AlphaFoldDB" id="A0A1U7Z8Q9"/>
<feature type="region of interest" description="Disordered" evidence="2">
    <location>
        <begin position="174"/>
        <end position="257"/>
    </location>
</feature>
<evidence type="ECO:0000313" key="5">
    <source>
        <dbReference type="RefSeq" id="XP_010247410.1"/>
    </source>
</evidence>
<organism evidence="4 5">
    <name type="scientific">Nelumbo nucifera</name>
    <name type="common">Sacred lotus</name>
    <dbReference type="NCBI Taxonomy" id="4432"/>
    <lineage>
        <taxon>Eukaryota</taxon>
        <taxon>Viridiplantae</taxon>
        <taxon>Streptophyta</taxon>
        <taxon>Embryophyta</taxon>
        <taxon>Tracheophyta</taxon>
        <taxon>Spermatophyta</taxon>
        <taxon>Magnoliopsida</taxon>
        <taxon>Proteales</taxon>
        <taxon>Nelumbonaceae</taxon>
        <taxon>Nelumbo</taxon>
    </lineage>
</organism>
<sequence length="532" mass="59364">MSTSVGKGLERSSSAAVRMEEEAMVPERQGIGSILGSDRQPPKTAPSLRRTLSADMSSKSWLAQHGFSHLKKTASSERFPVASIIDSSSSEEEDDDEEERERKQELQAGGQFDVWNSIQSEQEKKDLERPGQFDIWSSILSQKSEKASSGAAPYVHPLVKRSASSLSEKSLEICTESLGSETGSDGFSSYPPSESGDLEESQETEQEDDRTKVEESQTVDKDEFRAVNYNCSFSRKSPPRSFPPPLPSLSRRDGSSVYMRSHRKDGRLVLEAVPVISQSYFHAERQDGRLLLSFAKKTTAHGTPIDVFYSDEEEIIDEEEQELSEEEDEEEFEEIDKDEGEEEEEEETERAEEEVSDRGLVMEVKVSQVPQKLPSGVISVHRSALVMNKFMDLTNRNPTWSHKLGKIVDLGEELEPSPLPQSLPTQPMVARLIPSPAAAAAATFNSYDYCWRTKPAATATMKPLSKPPPPPSPIGTNINNNFFLSKNYKPNEQPQMVLMKGNKGDYVVPVLASCREPRRSLLIWEPYCIATS</sequence>
<dbReference type="KEGG" id="nnu:104590437"/>
<feature type="compositionally biased region" description="Acidic residues" evidence="2">
    <location>
        <begin position="319"/>
        <end position="355"/>
    </location>
</feature>
<evidence type="ECO:0000259" key="3">
    <source>
        <dbReference type="Pfam" id="PF11250"/>
    </source>
</evidence>
<feature type="region of interest" description="Disordered" evidence="2">
    <location>
        <begin position="1"/>
        <end position="52"/>
    </location>
</feature>
<dbReference type="eggNOG" id="ENOG502QUSH">
    <property type="taxonomic scope" value="Eukaryota"/>
</dbReference>
<comment type="similarity">
    <text evidence="1">Belongs to the fantastic four family.</text>
</comment>
<feature type="compositionally biased region" description="Polar residues" evidence="2">
    <location>
        <begin position="1"/>
        <end position="15"/>
    </location>
</feature>
<reference evidence="5" key="1">
    <citation type="submission" date="2025-08" db="UniProtKB">
        <authorList>
            <consortium name="RefSeq"/>
        </authorList>
    </citation>
    <scope>IDENTIFICATION</scope>
</reference>
<dbReference type="InterPro" id="IPR046431">
    <property type="entry name" value="FAF_dom"/>
</dbReference>
<dbReference type="InterPro" id="IPR021410">
    <property type="entry name" value="FAF"/>
</dbReference>